<evidence type="ECO:0000313" key="1">
    <source>
        <dbReference type="EMBL" id="KAI4375210.1"/>
    </source>
</evidence>
<accession>A0ACB9R8K9</accession>
<proteinExistence type="predicted"/>
<name>A0ACB9R8K9_9MYRT</name>
<sequence length="177" mass="18529">MSSSQKLRLLGLFVFAVIQNAALGEIICEHVPNEMCAFAVASSGIRCVLETYENNGGATEYQCETSEVAAEGISGYIESDSCVRDCGGDRRSVGISSDALLEPTFMAKLCAPTCYDHCPNIIDLYSNLASGEGVNLRDVCTGPSTGTHRVMMELASSGDALSPSPSPSAAPPSTSSF</sequence>
<evidence type="ECO:0000313" key="2">
    <source>
        <dbReference type="Proteomes" id="UP001057402"/>
    </source>
</evidence>
<dbReference type="EMBL" id="CM042883">
    <property type="protein sequence ID" value="KAI4375210.1"/>
    <property type="molecule type" value="Genomic_DNA"/>
</dbReference>
<reference evidence="2" key="1">
    <citation type="journal article" date="2023" name="Front. Plant Sci.">
        <title>Chromosomal-level genome assembly of Melastoma candidum provides insights into trichome evolution.</title>
        <authorList>
            <person name="Zhong Y."/>
            <person name="Wu W."/>
            <person name="Sun C."/>
            <person name="Zou P."/>
            <person name="Liu Y."/>
            <person name="Dai S."/>
            <person name="Zhou R."/>
        </authorList>
    </citation>
    <scope>NUCLEOTIDE SEQUENCE [LARGE SCALE GENOMIC DNA]</scope>
</reference>
<dbReference type="Proteomes" id="UP001057402">
    <property type="component" value="Chromosome 4"/>
</dbReference>
<organism evidence="1 2">
    <name type="scientific">Melastoma candidum</name>
    <dbReference type="NCBI Taxonomy" id="119954"/>
    <lineage>
        <taxon>Eukaryota</taxon>
        <taxon>Viridiplantae</taxon>
        <taxon>Streptophyta</taxon>
        <taxon>Embryophyta</taxon>
        <taxon>Tracheophyta</taxon>
        <taxon>Spermatophyta</taxon>
        <taxon>Magnoliopsida</taxon>
        <taxon>eudicotyledons</taxon>
        <taxon>Gunneridae</taxon>
        <taxon>Pentapetalae</taxon>
        <taxon>rosids</taxon>
        <taxon>malvids</taxon>
        <taxon>Myrtales</taxon>
        <taxon>Melastomataceae</taxon>
        <taxon>Melastomatoideae</taxon>
        <taxon>Melastomateae</taxon>
        <taxon>Melastoma</taxon>
    </lineage>
</organism>
<protein>
    <submittedName>
        <fullName evidence="1">Uncharacterized protein</fullName>
    </submittedName>
</protein>
<comment type="caution">
    <text evidence="1">The sequence shown here is derived from an EMBL/GenBank/DDBJ whole genome shotgun (WGS) entry which is preliminary data.</text>
</comment>
<keyword evidence="2" id="KW-1185">Reference proteome</keyword>
<gene>
    <name evidence="1" type="ORF">MLD38_013107</name>
</gene>